<evidence type="ECO:0000256" key="8">
    <source>
        <dbReference type="PROSITE-ProRule" id="PRU00175"/>
    </source>
</evidence>
<evidence type="ECO:0000256" key="4">
    <source>
        <dbReference type="ARBA" id="ARBA00022723"/>
    </source>
</evidence>
<dbReference type="SMART" id="SM00184">
    <property type="entry name" value="RING"/>
    <property type="match status" value="1"/>
</dbReference>
<dbReference type="OMA" id="HCGVCKE"/>
<feature type="domain" description="RING-type" evidence="10">
    <location>
        <begin position="165"/>
        <end position="211"/>
    </location>
</feature>
<dbReference type="AlphaFoldDB" id="A0A061DAD4"/>
<evidence type="ECO:0000256" key="7">
    <source>
        <dbReference type="ARBA" id="ARBA00022833"/>
    </source>
</evidence>
<evidence type="ECO:0000256" key="9">
    <source>
        <dbReference type="SAM" id="MobiDB-lite"/>
    </source>
</evidence>
<dbReference type="GO" id="GO:0061630">
    <property type="term" value="F:ubiquitin protein ligase activity"/>
    <property type="evidence" value="ECO:0007669"/>
    <property type="project" value="UniProtKB-EC"/>
</dbReference>
<name>A0A061DAD4_BABBI</name>
<dbReference type="PROSITE" id="PS50089">
    <property type="entry name" value="ZF_RING_2"/>
    <property type="match status" value="1"/>
</dbReference>
<evidence type="ECO:0000256" key="3">
    <source>
        <dbReference type="ARBA" id="ARBA00022679"/>
    </source>
</evidence>
<reference evidence="12" key="1">
    <citation type="journal article" date="2014" name="Nucleic Acids Res.">
        <title>The evolutionary dynamics of variant antigen genes in Babesia reveal a history of genomic innovation underlying host-parasite interaction.</title>
        <authorList>
            <person name="Jackson A.P."/>
            <person name="Otto T.D."/>
            <person name="Darby A."/>
            <person name="Ramaprasad A."/>
            <person name="Xia D."/>
            <person name="Echaide I.E."/>
            <person name="Farber M."/>
            <person name="Gahlot S."/>
            <person name="Gamble J."/>
            <person name="Gupta D."/>
            <person name="Gupta Y."/>
            <person name="Jackson L."/>
            <person name="Malandrin L."/>
            <person name="Malas T.B."/>
            <person name="Moussa E."/>
            <person name="Nair M."/>
            <person name="Reid A.J."/>
            <person name="Sanders M."/>
            <person name="Sharma J."/>
            <person name="Tracey A."/>
            <person name="Quail M.A."/>
            <person name="Weir W."/>
            <person name="Wastling J.M."/>
            <person name="Hall N."/>
            <person name="Willadsen P."/>
            <person name="Lingelbach K."/>
            <person name="Shiels B."/>
            <person name="Tait A."/>
            <person name="Berriman M."/>
            <person name="Allred D.R."/>
            <person name="Pain A."/>
        </authorList>
    </citation>
    <scope>NUCLEOTIDE SEQUENCE [LARGE SCALE GENOMIC DNA]</scope>
    <source>
        <strain evidence="12">Bond</strain>
    </source>
</reference>
<evidence type="ECO:0000313" key="12">
    <source>
        <dbReference type="Proteomes" id="UP000033188"/>
    </source>
</evidence>
<dbReference type="GeneID" id="24566207"/>
<dbReference type="GO" id="GO:0016567">
    <property type="term" value="P:protein ubiquitination"/>
    <property type="evidence" value="ECO:0007669"/>
    <property type="project" value="UniProtKB-ARBA"/>
</dbReference>
<dbReference type="SUPFAM" id="SSF57850">
    <property type="entry name" value="RING/U-box"/>
    <property type="match status" value="1"/>
</dbReference>
<evidence type="ECO:0000256" key="6">
    <source>
        <dbReference type="ARBA" id="ARBA00022786"/>
    </source>
</evidence>
<keyword evidence="4" id="KW-0479">Metal-binding</keyword>
<dbReference type="GO" id="GO:0008270">
    <property type="term" value="F:zinc ion binding"/>
    <property type="evidence" value="ECO:0007669"/>
    <property type="project" value="UniProtKB-KW"/>
</dbReference>
<evidence type="ECO:0000256" key="1">
    <source>
        <dbReference type="ARBA" id="ARBA00000900"/>
    </source>
</evidence>
<gene>
    <name evidence="11" type="ORF">BBBOND_0401580</name>
</gene>
<evidence type="ECO:0000256" key="2">
    <source>
        <dbReference type="ARBA" id="ARBA00012483"/>
    </source>
</evidence>
<keyword evidence="6" id="KW-0833">Ubl conjugation pathway</keyword>
<dbReference type="InterPro" id="IPR013083">
    <property type="entry name" value="Znf_RING/FYVE/PHD"/>
</dbReference>
<dbReference type="VEuPathDB" id="PiroplasmaDB:BBBOND_0401580"/>
<accession>A0A061DAD4</accession>
<keyword evidence="5 8" id="KW-0863">Zinc-finger</keyword>
<dbReference type="InterPro" id="IPR001841">
    <property type="entry name" value="Znf_RING"/>
</dbReference>
<proteinExistence type="predicted"/>
<feature type="compositionally biased region" description="Polar residues" evidence="9">
    <location>
        <begin position="56"/>
        <end position="78"/>
    </location>
</feature>
<evidence type="ECO:0000313" key="11">
    <source>
        <dbReference type="EMBL" id="CDR97666.1"/>
    </source>
</evidence>
<feature type="compositionally biased region" description="Low complexity" evidence="9">
    <location>
        <begin position="252"/>
        <end position="264"/>
    </location>
</feature>
<feature type="compositionally biased region" description="Basic and acidic residues" evidence="9">
    <location>
        <begin position="276"/>
        <end position="285"/>
    </location>
</feature>
<feature type="compositionally biased region" description="Low complexity" evidence="9">
    <location>
        <begin position="83"/>
        <end position="97"/>
    </location>
</feature>
<dbReference type="EMBL" id="LK391710">
    <property type="protein sequence ID" value="CDR97666.1"/>
    <property type="molecule type" value="Genomic_DNA"/>
</dbReference>
<dbReference type="OrthoDB" id="421575at2759"/>
<keyword evidence="3" id="KW-0808">Transferase</keyword>
<dbReference type="RefSeq" id="XP_012769852.1">
    <property type="nucleotide sequence ID" value="XM_012914398.1"/>
</dbReference>
<dbReference type="STRING" id="5866.A0A061DAD4"/>
<dbReference type="Gene3D" id="3.30.40.10">
    <property type="entry name" value="Zinc/RING finger domain, C3HC4 (zinc finger)"/>
    <property type="match status" value="1"/>
</dbReference>
<dbReference type="EC" id="2.3.2.27" evidence="2"/>
<feature type="region of interest" description="Disordered" evidence="9">
    <location>
        <begin position="53"/>
        <end position="99"/>
    </location>
</feature>
<feature type="compositionally biased region" description="Polar residues" evidence="9">
    <location>
        <begin position="242"/>
        <end position="251"/>
    </location>
</feature>
<dbReference type="Proteomes" id="UP000033188">
    <property type="component" value="Chromosome 4"/>
</dbReference>
<evidence type="ECO:0000259" key="10">
    <source>
        <dbReference type="PROSITE" id="PS50089"/>
    </source>
</evidence>
<protein>
    <recommendedName>
        <fullName evidence="2">RING-type E3 ubiquitin transferase</fullName>
        <ecNumber evidence="2">2.3.2.27</ecNumber>
    </recommendedName>
</protein>
<keyword evidence="7" id="KW-0862">Zinc</keyword>
<dbReference type="KEGG" id="bbig:BBBOND_0401580"/>
<dbReference type="PANTHER" id="PTHR15710">
    <property type="entry name" value="E3 UBIQUITIN-PROTEIN LIGASE PRAJA"/>
    <property type="match status" value="1"/>
</dbReference>
<keyword evidence="12" id="KW-1185">Reference proteome</keyword>
<dbReference type="FunFam" id="3.30.40.10:FF:000127">
    <property type="entry name" value="E3 ubiquitin-protein ligase RNF181"/>
    <property type="match status" value="1"/>
</dbReference>
<dbReference type="CDD" id="cd16454">
    <property type="entry name" value="RING-H2_PA-TM-RING"/>
    <property type="match status" value="1"/>
</dbReference>
<feature type="region of interest" description="Disordered" evidence="9">
    <location>
        <begin position="237"/>
        <end position="285"/>
    </location>
</feature>
<organism evidence="11 12">
    <name type="scientific">Babesia bigemina</name>
    <dbReference type="NCBI Taxonomy" id="5866"/>
    <lineage>
        <taxon>Eukaryota</taxon>
        <taxon>Sar</taxon>
        <taxon>Alveolata</taxon>
        <taxon>Apicomplexa</taxon>
        <taxon>Aconoidasida</taxon>
        <taxon>Piroplasmida</taxon>
        <taxon>Babesiidae</taxon>
        <taxon>Babesia</taxon>
    </lineage>
</organism>
<sequence>MASIEESVYFCHICSSLRSDSQVTPTSTGDICCLVCNNEGFVEKGVFQNALGPGRQGSSVTIRSNVDGGSNSVASSNLDDGRAAAAPEGEGSAGRPEQSIPDIPIELFRSILQNPFDIHAMNQILYYVMENNSNRQGPPPAAKRILETLDTDTLDEEQAKKLETCAICTEDFVAGDKIHWLSKDRTLCGHGFHVDCIVPWLKQHNSCPVCRYELPTDDANYNRQREDLRSRLLEEVQRHVDSTSQPNSGRQSSADESAPDDSAPQGRRSRYAGGRLIHDHNCRVQ</sequence>
<comment type="catalytic activity">
    <reaction evidence="1">
        <text>S-ubiquitinyl-[E2 ubiquitin-conjugating enzyme]-L-cysteine + [acceptor protein]-L-lysine = [E2 ubiquitin-conjugating enzyme]-L-cysteine + N(6)-ubiquitinyl-[acceptor protein]-L-lysine.</text>
        <dbReference type="EC" id="2.3.2.27"/>
    </reaction>
</comment>
<evidence type="ECO:0000256" key="5">
    <source>
        <dbReference type="ARBA" id="ARBA00022771"/>
    </source>
</evidence>
<dbReference type="Pfam" id="PF13639">
    <property type="entry name" value="zf-RING_2"/>
    <property type="match status" value="1"/>
</dbReference>